<feature type="domain" description="HTH tetR-type" evidence="5">
    <location>
        <begin position="20"/>
        <end position="80"/>
    </location>
</feature>
<dbReference type="InterPro" id="IPR009057">
    <property type="entry name" value="Homeodomain-like_sf"/>
</dbReference>
<evidence type="ECO:0000256" key="4">
    <source>
        <dbReference type="PROSITE-ProRule" id="PRU00335"/>
    </source>
</evidence>
<feature type="DNA-binding region" description="H-T-H motif" evidence="4">
    <location>
        <begin position="43"/>
        <end position="62"/>
    </location>
</feature>
<evidence type="ECO:0000313" key="7">
    <source>
        <dbReference type="Proteomes" id="UP000198859"/>
    </source>
</evidence>
<dbReference type="InterPro" id="IPR036271">
    <property type="entry name" value="Tet_transcr_reg_TetR-rel_C_sf"/>
</dbReference>
<dbReference type="PANTHER" id="PTHR30055">
    <property type="entry name" value="HTH-TYPE TRANSCRIPTIONAL REGULATOR RUTR"/>
    <property type="match status" value="1"/>
</dbReference>
<proteinExistence type="predicted"/>
<dbReference type="GO" id="GO:0003700">
    <property type="term" value="F:DNA-binding transcription factor activity"/>
    <property type="evidence" value="ECO:0007669"/>
    <property type="project" value="TreeGrafter"/>
</dbReference>
<dbReference type="AlphaFoldDB" id="A0A1H1PTC7"/>
<reference evidence="7" key="1">
    <citation type="submission" date="2016-10" db="EMBL/GenBank/DDBJ databases">
        <authorList>
            <person name="Varghese N."/>
            <person name="Submissions S."/>
        </authorList>
    </citation>
    <scope>NUCLEOTIDE SEQUENCE [LARGE SCALE GENOMIC DNA]</scope>
    <source>
        <strain evidence="7">DSM 22127</strain>
    </source>
</reference>
<dbReference type="GO" id="GO:0000976">
    <property type="term" value="F:transcription cis-regulatory region binding"/>
    <property type="evidence" value="ECO:0007669"/>
    <property type="project" value="TreeGrafter"/>
</dbReference>
<evidence type="ECO:0000256" key="3">
    <source>
        <dbReference type="ARBA" id="ARBA00023163"/>
    </source>
</evidence>
<dbReference type="PANTHER" id="PTHR30055:SF234">
    <property type="entry name" value="HTH-TYPE TRANSCRIPTIONAL REGULATOR BETI"/>
    <property type="match status" value="1"/>
</dbReference>
<dbReference type="Pfam" id="PF00440">
    <property type="entry name" value="TetR_N"/>
    <property type="match status" value="1"/>
</dbReference>
<dbReference type="OrthoDB" id="4823039at2"/>
<dbReference type="Gene3D" id="1.10.10.60">
    <property type="entry name" value="Homeodomain-like"/>
    <property type="match status" value="1"/>
</dbReference>
<dbReference type="SUPFAM" id="SSF46689">
    <property type="entry name" value="Homeodomain-like"/>
    <property type="match status" value="1"/>
</dbReference>
<sequence length="212" mass="22615">MPDPVNPRRYRSAVREEQAAATRRAVLAAAQDLFASRGYADTAVAEVARVAGVSLDTVYASVGRKPALLLAVHDRALSGGDDALPAEQRDYVAAVRAAAGARAKLTTYAGALAERYPATAPLAEALRVAAQTEAACGEVWTALGERRLAGMRVLAGELRATGELRTDLADDDVAQLLWTTGSPELYLLHTSRRTPEQYAETLADLWVRTLLG</sequence>
<accession>A0A1H1PTC7</accession>
<keyword evidence="2 4" id="KW-0238">DNA-binding</keyword>
<dbReference type="SUPFAM" id="SSF48498">
    <property type="entry name" value="Tetracyclin repressor-like, C-terminal domain"/>
    <property type="match status" value="1"/>
</dbReference>
<evidence type="ECO:0000256" key="2">
    <source>
        <dbReference type="ARBA" id="ARBA00023125"/>
    </source>
</evidence>
<dbReference type="EMBL" id="LT629757">
    <property type="protein sequence ID" value="SDS14353.1"/>
    <property type="molecule type" value="Genomic_DNA"/>
</dbReference>
<keyword evidence="7" id="KW-1185">Reference proteome</keyword>
<evidence type="ECO:0000256" key="1">
    <source>
        <dbReference type="ARBA" id="ARBA00023015"/>
    </source>
</evidence>
<dbReference type="RefSeq" id="WP_091727277.1">
    <property type="nucleotide sequence ID" value="NZ_LT629757.1"/>
</dbReference>
<gene>
    <name evidence="6" type="ORF">SAMN04488570_1227</name>
</gene>
<dbReference type="PRINTS" id="PR00455">
    <property type="entry name" value="HTHTETR"/>
</dbReference>
<dbReference type="STRING" id="642780.SAMN04488570_1227"/>
<protein>
    <submittedName>
        <fullName evidence="6">Regulatory protein, tetR family</fullName>
    </submittedName>
</protein>
<dbReference type="Proteomes" id="UP000198859">
    <property type="component" value="Chromosome I"/>
</dbReference>
<organism evidence="6 7">
    <name type="scientific">Nocardioides scoriae</name>
    <dbReference type="NCBI Taxonomy" id="642780"/>
    <lineage>
        <taxon>Bacteria</taxon>
        <taxon>Bacillati</taxon>
        <taxon>Actinomycetota</taxon>
        <taxon>Actinomycetes</taxon>
        <taxon>Propionibacteriales</taxon>
        <taxon>Nocardioidaceae</taxon>
        <taxon>Nocardioides</taxon>
    </lineage>
</organism>
<dbReference type="PROSITE" id="PS50977">
    <property type="entry name" value="HTH_TETR_2"/>
    <property type="match status" value="1"/>
</dbReference>
<keyword evidence="3" id="KW-0804">Transcription</keyword>
<evidence type="ECO:0000313" key="6">
    <source>
        <dbReference type="EMBL" id="SDS14353.1"/>
    </source>
</evidence>
<dbReference type="InterPro" id="IPR001647">
    <property type="entry name" value="HTH_TetR"/>
</dbReference>
<dbReference type="InterPro" id="IPR050109">
    <property type="entry name" value="HTH-type_TetR-like_transc_reg"/>
</dbReference>
<keyword evidence="1" id="KW-0805">Transcription regulation</keyword>
<evidence type="ECO:0000259" key="5">
    <source>
        <dbReference type="PROSITE" id="PS50977"/>
    </source>
</evidence>
<dbReference type="Gene3D" id="1.10.357.10">
    <property type="entry name" value="Tetracycline Repressor, domain 2"/>
    <property type="match status" value="1"/>
</dbReference>
<name>A0A1H1PTC7_9ACTN</name>